<dbReference type="Gene3D" id="3.30.1370.30">
    <property type="match status" value="1"/>
</dbReference>
<comment type="function">
    <text evidence="8">One of the primary rRNA binding proteins, it binds directly to 16S rRNA central domain where it helps coordinate assembly of the platform of the 30S subunit.</text>
</comment>
<evidence type="ECO:0000256" key="8">
    <source>
        <dbReference type="HAMAP-Rule" id="MF_01302"/>
    </source>
</evidence>
<comment type="subunit">
    <text evidence="7 8">Part of the 30S ribosomal subunit. Contacts proteins S5 and S12.</text>
</comment>
<dbReference type="AlphaFoldDB" id="A0A2L1GQC1"/>
<dbReference type="GO" id="GO:0019843">
    <property type="term" value="F:rRNA binding"/>
    <property type="evidence" value="ECO:0007669"/>
    <property type="project" value="UniProtKB-UniRule"/>
</dbReference>
<keyword evidence="2 8" id="KW-0699">rRNA-binding</keyword>
<evidence type="ECO:0000256" key="2">
    <source>
        <dbReference type="ARBA" id="ARBA00022730"/>
    </source>
</evidence>
<dbReference type="OrthoDB" id="9802617at2"/>
<evidence type="ECO:0000313" key="10">
    <source>
        <dbReference type="EMBL" id="AVD71879.1"/>
    </source>
</evidence>
<accession>A0A2L1GQC1</accession>
<proteinExistence type="inferred from homology"/>
<dbReference type="GO" id="GO:0003735">
    <property type="term" value="F:structural constituent of ribosome"/>
    <property type="evidence" value="ECO:0007669"/>
    <property type="project" value="InterPro"/>
</dbReference>
<dbReference type="SUPFAM" id="SSF56047">
    <property type="entry name" value="Ribosomal protein S8"/>
    <property type="match status" value="1"/>
</dbReference>
<evidence type="ECO:0000256" key="9">
    <source>
        <dbReference type="RuleBase" id="RU003660"/>
    </source>
</evidence>
<dbReference type="GO" id="GO:0005840">
    <property type="term" value="C:ribosome"/>
    <property type="evidence" value="ECO:0007669"/>
    <property type="project" value="UniProtKB-KW"/>
</dbReference>
<comment type="similarity">
    <text evidence="1 8 9">Belongs to the universal ribosomal protein uS8 family.</text>
</comment>
<evidence type="ECO:0000256" key="5">
    <source>
        <dbReference type="ARBA" id="ARBA00023274"/>
    </source>
</evidence>
<dbReference type="RefSeq" id="WP_017865750.1">
    <property type="nucleotide sequence ID" value="NZ_CP021255.1"/>
</dbReference>
<dbReference type="GO" id="GO:0005737">
    <property type="term" value="C:cytoplasm"/>
    <property type="evidence" value="ECO:0007669"/>
    <property type="project" value="UniProtKB-ARBA"/>
</dbReference>
<evidence type="ECO:0000256" key="3">
    <source>
        <dbReference type="ARBA" id="ARBA00022884"/>
    </source>
</evidence>
<keyword evidence="4 8" id="KW-0689">Ribosomal protein</keyword>
<dbReference type="PANTHER" id="PTHR11758">
    <property type="entry name" value="40S RIBOSOMAL PROTEIN S15A"/>
    <property type="match status" value="1"/>
</dbReference>
<keyword evidence="3 8" id="KW-0694">RNA-binding</keyword>
<evidence type="ECO:0000256" key="7">
    <source>
        <dbReference type="ARBA" id="ARBA00046740"/>
    </source>
</evidence>
<dbReference type="Pfam" id="PF00410">
    <property type="entry name" value="Ribosomal_S8"/>
    <property type="match status" value="1"/>
</dbReference>
<dbReference type="KEGG" id="deo:CAY53_10690"/>
<evidence type="ECO:0000313" key="11">
    <source>
        <dbReference type="Proteomes" id="UP000239867"/>
    </source>
</evidence>
<dbReference type="PROSITE" id="PS00053">
    <property type="entry name" value="RIBOSOMAL_S8"/>
    <property type="match status" value="1"/>
</dbReference>
<dbReference type="GO" id="GO:0006412">
    <property type="term" value="P:translation"/>
    <property type="evidence" value="ECO:0007669"/>
    <property type="project" value="UniProtKB-UniRule"/>
</dbReference>
<keyword evidence="5 8" id="KW-0687">Ribonucleoprotein</keyword>
<evidence type="ECO:0000256" key="1">
    <source>
        <dbReference type="ARBA" id="ARBA00006471"/>
    </source>
</evidence>
<dbReference type="Gene3D" id="3.30.1490.10">
    <property type="match status" value="1"/>
</dbReference>
<protein>
    <recommendedName>
        <fullName evidence="6 8">Small ribosomal subunit protein uS8</fullName>
    </recommendedName>
</protein>
<evidence type="ECO:0000256" key="4">
    <source>
        <dbReference type="ARBA" id="ARBA00022980"/>
    </source>
</evidence>
<dbReference type="FunFam" id="3.30.1370.30:FF:000002">
    <property type="entry name" value="30S ribosomal protein S8"/>
    <property type="match status" value="1"/>
</dbReference>
<name>A0A2L1GQC1_9BACT</name>
<dbReference type="InterPro" id="IPR000630">
    <property type="entry name" value="Ribosomal_uS8"/>
</dbReference>
<gene>
    <name evidence="8" type="primary">rpsH</name>
    <name evidence="10" type="ORF">CAY53_10690</name>
</gene>
<dbReference type="NCBIfam" id="NF001109">
    <property type="entry name" value="PRK00136.1"/>
    <property type="match status" value="1"/>
</dbReference>
<dbReference type="EMBL" id="CP021255">
    <property type="protein sequence ID" value="AVD71879.1"/>
    <property type="molecule type" value="Genomic_DNA"/>
</dbReference>
<dbReference type="FunFam" id="3.30.1490.10:FF:000001">
    <property type="entry name" value="30S ribosomal protein S8"/>
    <property type="match status" value="1"/>
</dbReference>
<reference evidence="10 11" key="1">
    <citation type="journal article" date="2018" name="MBio">
        <title>Insights into the evolution of host association through the isolation and characterization of a novel human periodontal pathobiont, Desulfobulbus oralis.</title>
        <authorList>
            <person name="Cross K.L."/>
            <person name="Chirania P."/>
            <person name="Xiong W."/>
            <person name="Beall C.J."/>
            <person name="Elkins J.G."/>
            <person name="Giannone R.J."/>
            <person name="Griffen A.L."/>
            <person name="Guss A.M."/>
            <person name="Hettich R.L."/>
            <person name="Joshi S.S."/>
            <person name="Mokrzan E.M."/>
            <person name="Martin R.K."/>
            <person name="Zhulin I.B."/>
            <person name="Leys E.J."/>
            <person name="Podar M."/>
        </authorList>
    </citation>
    <scope>NUCLEOTIDE SEQUENCE [LARGE SCALE GENOMIC DNA]</scope>
    <source>
        <strain evidence="10 11">ORNL</strain>
    </source>
</reference>
<organism evidence="10 11">
    <name type="scientific">Desulfobulbus oralis</name>
    <dbReference type="NCBI Taxonomy" id="1986146"/>
    <lineage>
        <taxon>Bacteria</taxon>
        <taxon>Pseudomonadati</taxon>
        <taxon>Thermodesulfobacteriota</taxon>
        <taxon>Desulfobulbia</taxon>
        <taxon>Desulfobulbales</taxon>
        <taxon>Desulfobulbaceae</taxon>
        <taxon>Desulfobulbus</taxon>
    </lineage>
</organism>
<dbReference type="InterPro" id="IPR047863">
    <property type="entry name" value="Ribosomal_uS8_CS"/>
</dbReference>
<dbReference type="GO" id="GO:1990904">
    <property type="term" value="C:ribonucleoprotein complex"/>
    <property type="evidence" value="ECO:0007669"/>
    <property type="project" value="UniProtKB-KW"/>
</dbReference>
<dbReference type="InterPro" id="IPR035987">
    <property type="entry name" value="Ribosomal_uS8_sf"/>
</dbReference>
<keyword evidence="11" id="KW-1185">Reference proteome</keyword>
<evidence type="ECO:0000256" key="6">
    <source>
        <dbReference type="ARBA" id="ARBA00035258"/>
    </source>
</evidence>
<sequence length="132" mass="14385">MSMNDPLADMLTRIRNASNAHFPSVDMPLSTLKASVARVLKEEGYIEGFETVNEGPQGVLKIQLKYGPHSEQVITGIRRISKPGRRQYTGSTRIPKVMSGLGIAVLSTSQGVMTDKAARRANVGGELLCEVW</sequence>
<dbReference type="HAMAP" id="MF_01302_B">
    <property type="entry name" value="Ribosomal_uS8_B"/>
    <property type="match status" value="1"/>
</dbReference>
<dbReference type="Proteomes" id="UP000239867">
    <property type="component" value="Chromosome"/>
</dbReference>